<feature type="transmembrane region" description="Helical" evidence="7">
    <location>
        <begin position="283"/>
        <end position="304"/>
    </location>
</feature>
<dbReference type="RefSeq" id="WP_203980796.1">
    <property type="nucleotide sequence ID" value="NZ_BAAAKY010000031.1"/>
</dbReference>
<feature type="domain" description="ABC transmembrane type-1" evidence="8">
    <location>
        <begin position="69"/>
        <end position="252"/>
    </location>
</feature>
<dbReference type="GO" id="GO:0055085">
    <property type="term" value="P:transmembrane transport"/>
    <property type="evidence" value="ECO:0007669"/>
    <property type="project" value="InterPro"/>
</dbReference>
<feature type="transmembrane region" description="Helical" evidence="7">
    <location>
        <begin position="76"/>
        <end position="95"/>
    </location>
</feature>
<evidence type="ECO:0000256" key="3">
    <source>
        <dbReference type="ARBA" id="ARBA00022475"/>
    </source>
</evidence>
<keyword evidence="10" id="KW-1185">Reference proteome</keyword>
<gene>
    <name evidence="9" type="ORF">Psi02_77190</name>
</gene>
<dbReference type="Gene3D" id="1.10.3720.10">
    <property type="entry name" value="MetI-like"/>
    <property type="match status" value="2"/>
</dbReference>
<feature type="transmembrane region" description="Helical" evidence="7">
    <location>
        <begin position="403"/>
        <end position="423"/>
    </location>
</feature>
<dbReference type="InterPro" id="IPR035906">
    <property type="entry name" value="MetI-like_sf"/>
</dbReference>
<protein>
    <recommendedName>
        <fullName evidence="8">ABC transmembrane type-1 domain-containing protein</fullName>
    </recommendedName>
</protein>
<dbReference type="EMBL" id="BOOQ01000066">
    <property type="protein sequence ID" value="GII51295.1"/>
    <property type="molecule type" value="Genomic_DNA"/>
</dbReference>
<dbReference type="SUPFAM" id="SSF161098">
    <property type="entry name" value="MetI-like"/>
    <property type="match status" value="2"/>
</dbReference>
<feature type="transmembrane region" description="Helical" evidence="7">
    <location>
        <begin position="502"/>
        <end position="522"/>
    </location>
</feature>
<evidence type="ECO:0000259" key="8">
    <source>
        <dbReference type="PROSITE" id="PS50928"/>
    </source>
</evidence>
<comment type="subcellular location">
    <subcellularLocation>
        <location evidence="1 7">Cell membrane</location>
        <topology evidence="1 7">Multi-pass membrane protein</topology>
    </subcellularLocation>
</comment>
<evidence type="ECO:0000256" key="1">
    <source>
        <dbReference type="ARBA" id="ARBA00004651"/>
    </source>
</evidence>
<feature type="transmembrane region" description="Helical" evidence="7">
    <location>
        <begin position="180"/>
        <end position="208"/>
    </location>
</feature>
<feature type="transmembrane region" description="Helical" evidence="7">
    <location>
        <begin position="107"/>
        <end position="129"/>
    </location>
</feature>
<evidence type="ECO:0000256" key="5">
    <source>
        <dbReference type="ARBA" id="ARBA00022989"/>
    </source>
</evidence>
<comment type="similarity">
    <text evidence="7">Belongs to the binding-protein-dependent transport system permease family.</text>
</comment>
<dbReference type="PANTHER" id="PTHR30151">
    <property type="entry name" value="ALKANE SULFONATE ABC TRANSPORTER-RELATED, MEMBRANE SUBUNIT"/>
    <property type="match status" value="1"/>
</dbReference>
<keyword evidence="5 7" id="KW-1133">Transmembrane helix</keyword>
<sequence>MNPFVASRRAPIVARSGVRSSVAVAFGVVGLLLIWAILAQIFAGLRVIPQPWAVLQAMWDDRNIYSGNISTTLSEGAIGFFWGNVLAVALAGVFVQVPAVERLLLRIAVASYCVPLVAIAPILVVVLPGDVPKEALAGLSVFFTTLTAAVLGLRSADRSALDLIHSLGGGSFFILRKLRLLYALPSLFAGLKIAAPAALLGAIIGEYLGSSSGLGVMLVQAQSSFQVARTWAVALVISALAGLGYALVAIIARWLTPWAGRDVSVGAGAVASGAAGDGRVRSLLVGAVGLAGSILLIVVGWYAVIRGFALDPYFAKTPADVATYLFAGDDAADHRQRLLAALGTTLLDAGVGYVVGLIAATLGAAVLVAFRRVEQIVLPLAIVLRSIPLLALTPLLALVFGRGLLGVTIVVAVVTFFATLVTVSQGLRAAPVLACEVITSLGGGQLTVTRKVRLLYALPSLFASARIAIPGAIAGATLAEWLASGKGLGSLLVSDYTASRFAGLWSGSVVIVVVSVALYGLVTALERPVVARYAPQRVE</sequence>
<keyword evidence="6 7" id="KW-0472">Membrane</keyword>
<evidence type="ECO:0000256" key="6">
    <source>
        <dbReference type="ARBA" id="ARBA00023136"/>
    </source>
</evidence>
<dbReference type="PROSITE" id="PS50928">
    <property type="entry name" value="ABC_TM1"/>
    <property type="match status" value="2"/>
</dbReference>
<dbReference type="GO" id="GO:0005886">
    <property type="term" value="C:plasma membrane"/>
    <property type="evidence" value="ECO:0007669"/>
    <property type="project" value="UniProtKB-SubCell"/>
</dbReference>
<keyword evidence="4 7" id="KW-0812">Transmembrane</keyword>
<accession>A0A8J3UV55</accession>
<proteinExistence type="inferred from homology"/>
<feature type="transmembrane region" description="Helical" evidence="7">
    <location>
        <begin position="135"/>
        <end position="153"/>
    </location>
</feature>
<feature type="transmembrane region" description="Helical" evidence="7">
    <location>
        <begin position="351"/>
        <end position="370"/>
    </location>
</feature>
<evidence type="ECO:0000313" key="9">
    <source>
        <dbReference type="EMBL" id="GII51295.1"/>
    </source>
</evidence>
<reference evidence="9" key="1">
    <citation type="submission" date="2021-01" db="EMBL/GenBank/DDBJ databases">
        <title>Whole genome shotgun sequence of Planotetraspora silvatica NBRC 100141.</title>
        <authorList>
            <person name="Komaki H."/>
            <person name="Tamura T."/>
        </authorList>
    </citation>
    <scope>NUCLEOTIDE SEQUENCE</scope>
    <source>
        <strain evidence="9">NBRC 100141</strain>
    </source>
</reference>
<feature type="transmembrane region" description="Helical" evidence="7">
    <location>
        <begin position="454"/>
        <end position="482"/>
    </location>
</feature>
<evidence type="ECO:0000256" key="4">
    <source>
        <dbReference type="ARBA" id="ARBA00022692"/>
    </source>
</evidence>
<feature type="domain" description="ABC transmembrane type-1" evidence="8">
    <location>
        <begin position="338"/>
        <end position="522"/>
    </location>
</feature>
<feature type="transmembrane region" description="Helical" evidence="7">
    <location>
        <begin position="228"/>
        <end position="252"/>
    </location>
</feature>
<feature type="transmembrane region" description="Helical" evidence="7">
    <location>
        <begin position="377"/>
        <end position="397"/>
    </location>
</feature>
<dbReference type="Pfam" id="PF00528">
    <property type="entry name" value="BPD_transp_1"/>
    <property type="match status" value="2"/>
</dbReference>
<dbReference type="AlphaFoldDB" id="A0A8J3UV55"/>
<dbReference type="PANTHER" id="PTHR30151:SF0">
    <property type="entry name" value="ABC TRANSPORTER PERMEASE PROTEIN MJ0413-RELATED"/>
    <property type="match status" value="1"/>
</dbReference>
<keyword evidence="3" id="KW-1003">Cell membrane</keyword>
<keyword evidence="2 7" id="KW-0813">Transport</keyword>
<comment type="caution">
    <text evidence="9">The sequence shown here is derived from an EMBL/GenBank/DDBJ whole genome shotgun (WGS) entry which is preliminary data.</text>
</comment>
<evidence type="ECO:0000256" key="2">
    <source>
        <dbReference type="ARBA" id="ARBA00022448"/>
    </source>
</evidence>
<dbReference type="Proteomes" id="UP000644610">
    <property type="component" value="Unassembled WGS sequence"/>
</dbReference>
<dbReference type="InterPro" id="IPR000515">
    <property type="entry name" value="MetI-like"/>
</dbReference>
<name>A0A8J3UV55_9ACTN</name>
<evidence type="ECO:0000256" key="7">
    <source>
        <dbReference type="RuleBase" id="RU363032"/>
    </source>
</evidence>
<evidence type="ECO:0000313" key="10">
    <source>
        <dbReference type="Proteomes" id="UP000644610"/>
    </source>
</evidence>
<organism evidence="9 10">
    <name type="scientific">Planotetraspora silvatica</name>
    <dbReference type="NCBI Taxonomy" id="234614"/>
    <lineage>
        <taxon>Bacteria</taxon>
        <taxon>Bacillati</taxon>
        <taxon>Actinomycetota</taxon>
        <taxon>Actinomycetes</taxon>
        <taxon>Streptosporangiales</taxon>
        <taxon>Streptosporangiaceae</taxon>
        <taxon>Planotetraspora</taxon>
    </lineage>
</organism>
<feature type="transmembrane region" description="Helical" evidence="7">
    <location>
        <begin position="21"/>
        <end position="43"/>
    </location>
</feature>